<dbReference type="Proteomes" id="UP001228049">
    <property type="component" value="Unassembled WGS sequence"/>
</dbReference>
<dbReference type="EMBL" id="JASDAP010000011">
    <property type="protein sequence ID" value="KAK1893959.1"/>
    <property type="molecule type" value="Genomic_DNA"/>
</dbReference>
<dbReference type="InterPro" id="IPR052958">
    <property type="entry name" value="IFN-induced_PKR_regulator"/>
</dbReference>
<protein>
    <submittedName>
        <fullName evidence="2">Zinc finger MYM-type protein 1</fullName>
    </submittedName>
</protein>
<dbReference type="InterPro" id="IPR008906">
    <property type="entry name" value="HATC_C_dom"/>
</dbReference>
<keyword evidence="3" id="KW-1185">Reference proteome</keyword>
<dbReference type="GO" id="GO:0046983">
    <property type="term" value="F:protein dimerization activity"/>
    <property type="evidence" value="ECO:0007669"/>
    <property type="project" value="InterPro"/>
</dbReference>
<reference evidence="2" key="1">
    <citation type="submission" date="2023-04" db="EMBL/GenBank/DDBJ databases">
        <title>Chromosome-level genome of Chaenocephalus aceratus.</title>
        <authorList>
            <person name="Park H."/>
        </authorList>
    </citation>
    <scope>NUCLEOTIDE SEQUENCE</scope>
    <source>
        <strain evidence="2">DE</strain>
        <tissue evidence="2">Muscle</tissue>
    </source>
</reference>
<evidence type="ECO:0000313" key="2">
    <source>
        <dbReference type="EMBL" id="KAK1893959.1"/>
    </source>
</evidence>
<proteinExistence type="predicted"/>
<sequence length="315" mass="36340">MQYLEDLRKCEPPDLAAGDAKILLRSINFEFLLCLEITTPVFLETSMASNALQQKDLAAAYTVVDGVLRRVQELRTDEQFTEIFMKATTAAEALGIEIPEQIPGQARRRKVPEKLKYSSNSADEDHHVLTLEEYYRGKLYFTFLDILRQELERRFRGEGKNSSDILRSLHSLTDPAQWKNIDRGLNTVHSLCEFYGFQGEETHLQTELRVFHATYTCPERTAKAMLDVFKEFDAHTIFPTLFKLIKTHATLPVSTATVERTFSKLKIIKTRLRNLCGQERLSDLLLLAVEREIPVDNNEVLKIFIEMVPNRRPFL</sequence>
<feature type="domain" description="HAT C-terminal dimerisation" evidence="1">
    <location>
        <begin position="233"/>
        <end position="292"/>
    </location>
</feature>
<accession>A0AAD9F9S2</accession>
<comment type="caution">
    <text evidence="2">The sequence shown here is derived from an EMBL/GenBank/DDBJ whole genome shotgun (WGS) entry which is preliminary data.</text>
</comment>
<organism evidence="2 3">
    <name type="scientific">Dissostichus eleginoides</name>
    <name type="common">Patagonian toothfish</name>
    <name type="synonym">Dissostichus amissus</name>
    <dbReference type="NCBI Taxonomy" id="100907"/>
    <lineage>
        <taxon>Eukaryota</taxon>
        <taxon>Metazoa</taxon>
        <taxon>Chordata</taxon>
        <taxon>Craniata</taxon>
        <taxon>Vertebrata</taxon>
        <taxon>Euteleostomi</taxon>
        <taxon>Actinopterygii</taxon>
        <taxon>Neopterygii</taxon>
        <taxon>Teleostei</taxon>
        <taxon>Neoteleostei</taxon>
        <taxon>Acanthomorphata</taxon>
        <taxon>Eupercaria</taxon>
        <taxon>Perciformes</taxon>
        <taxon>Notothenioidei</taxon>
        <taxon>Nototheniidae</taxon>
        <taxon>Dissostichus</taxon>
    </lineage>
</organism>
<evidence type="ECO:0000313" key="3">
    <source>
        <dbReference type="Proteomes" id="UP001228049"/>
    </source>
</evidence>
<dbReference type="Pfam" id="PF05699">
    <property type="entry name" value="Dimer_Tnp_hAT"/>
    <property type="match status" value="1"/>
</dbReference>
<name>A0AAD9F9S2_DISEL</name>
<gene>
    <name evidence="2" type="ORF">KUDE01_019420</name>
</gene>
<dbReference type="PANTHER" id="PTHR46289">
    <property type="entry name" value="52 KDA REPRESSOR OF THE INHIBITOR OF THE PROTEIN KINASE-LIKE PROTEIN-RELATED"/>
    <property type="match status" value="1"/>
</dbReference>
<dbReference type="AlphaFoldDB" id="A0AAD9F9S2"/>
<dbReference type="PANTHER" id="PTHR46289:SF14">
    <property type="entry name" value="DUF4371 DOMAIN-CONTAINING PROTEIN"/>
    <property type="match status" value="1"/>
</dbReference>
<evidence type="ECO:0000259" key="1">
    <source>
        <dbReference type="Pfam" id="PF05699"/>
    </source>
</evidence>